<keyword evidence="5" id="KW-0694">RNA-binding</keyword>
<gene>
    <name evidence="7" type="primary">rnpA</name>
    <name evidence="7" type="ORF">VXJ25_06155</name>
</gene>
<dbReference type="NCBIfam" id="TIGR00188">
    <property type="entry name" value="rnpA"/>
    <property type="match status" value="1"/>
</dbReference>
<evidence type="ECO:0000256" key="3">
    <source>
        <dbReference type="ARBA" id="ARBA00022759"/>
    </source>
</evidence>
<dbReference type="GO" id="GO:0004526">
    <property type="term" value="F:ribonuclease P activity"/>
    <property type="evidence" value="ECO:0007669"/>
    <property type="project" value="UniProtKB-EC"/>
</dbReference>
<evidence type="ECO:0000313" key="8">
    <source>
        <dbReference type="Proteomes" id="UP001332931"/>
    </source>
</evidence>
<dbReference type="SUPFAM" id="SSF54211">
    <property type="entry name" value="Ribosomal protein S5 domain 2-like"/>
    <property type="match status" value="1"/>
</dbReference>
<dbReference type="RefSeq" id="WP_330958333.1">
    <property type="nucleotide sequence ID" value="NZ_JAZGJQ010000005.1"/>
</dbReference>
<evidence type="ECO:0000256" key="5">
    <source>
        <dbReference type="ARBA" id="ARBA00022884"/>
    </source>
</evidence>
<keyword evidence="8" id="KW-1185">Reference proteome</keyword>
<evidence type="ECO:0000313" key="7">
    <source>
        <dbReference type="EMBL" id="MEE6147565.1"/>
    </source>
</evidence>
<dbReference type="InterPro" id="IPR000100">
    <property type="entry name" value="RNase_P"/>
</dbReference>
<name>A0ABU7RAJ2_9ACTN</name>
<dbReference type="PANTHER" id="PTHR33992:SF1">
    <property type="entry name" value="RIBONUCLEASE P PROTEIN COMPONENT"/>
    <property type="match status" value="1"/>
</dbReference>
<reference evidence="7 8" key="1">
    <citation type="submission" date="2024-01" db="EMBL/GenBank/DDBJ databases">
        <title>Description of Olsenella sp. nov., isolated from pig feces.</title>
        <authorList>
            <person name="Chang Y.-H."/>
        </authorList>
    </citation>
    <scope>NUCLEOTIDE SEQUENCE [LARGE SCALE GENOMIC DNA]</scope>
    <source>
        <strain evidence="7 8">YH-ols2223</strain>
    </source>
</reference>
<evidence type="ECO:0000256" key="2">
    <source>
        <dbReference type="ARBA" id="ARBA00022722"/>
    </source>
</evidence>
<dbReference type="EC" id="3.1.26.5" evidence="6"/>
<evidence type="ECO:0000256" key="1">
    <source>
        <dbReference type="ARBA" id="ARBA00022694"/>
    </source>
</evidence>
<comment type="caution">
    <text evidence="7">The sequence shown here is derived from an EMBL/GenBank/DDBJ whole genome shotgun (WGS) entry which is preliminary data.</text>
</comment>
<keyword evidence="2" id="KW-0540">Nuclease</keyword>
<keyword evidence="3" id="KW-0255">Endonuclease</keyword>
<dbReference type="Gene3D" id="3.30.230.10">
    <property type="match status" value="1"/>
</dbReference>
<dbReference type="InterPro" id="IPR020568">
    <property type="entry name" value="Ribosomal_Su5_D2-typ_SF"/>
</dbReference>
<evidence type="ECO:0000256" key="4">
    <source>
        <dbReference type="ARBA" id="ARBA00022801"/>
    </source>
</evidence>
<evidence type="ECO:0000256" key="6">
    <source>
        <dbReference type="NCBIfam" id="TIGR00188"/>
    </source>
</evidence>
<dbReference type="Proteomes" id="UP001332931">
    <property type="component" value="Unassembled WGS sequence"/>
</dbReference>
<accession>A0ABU7RAJ2</accession>
<dbReference type="EMBL" id="JAZGJQ010000005">
    <property type="protein sequence ID" value="MEE6147565.1"/>
    <property type="molecule type" value="Genomic_DNA"/>
</dbReference>
<dbReference type="PANTHER" id="PTHR33992">
    <property type="entry name" value="RIBONUCLEASE P PROTEIN COMPONENT"/>
    <property type="match status" value="1"/>
</dbReference>
<dbReference type="InterPro" id="IPR014721">
    <property type="entry name" value="Ribsml_uS5_D2-typ_fold_subgr"/>
</dbReference>
<organism evidence="7 8">
    <name type="scientific">Olsenella absiana</name>
    <dbReference type="NCBI Taxonomy" id="3115222"/>
    <lineage>
        <taxon>Bacteria</taxon>
        <taxon>Bacillati</taxon>
        <taxon>Actinomycetota</taxon>
        <taxon>Coriobacteriia</taxon>
        <taxon>Coriobacteriales</taxon>
        <taxon>Atopobiaceae</taxon>
        <taxon>Olsenella</taxon>
    </lineage>
</organism>
<keyword evidence="1" id="KW-0819">tRNA processing</keyword>
<keyword evidence="4 7" id="KW-0378">Hydrolase</keyword>
<proteinExistence type="predicted"/>
<protein>
    <recommendedName>
        <fullName evidence="6">Ribonuclease P protein component</fullName>
        <ecNumber evidence="6">3.1.26.5</ecNumber>
    </recommendedName>
</protein>
<sequence length="111" mass="12273">METIKSKKEFERVFSGGRRYNHRLVRITVLRVSEGGLNKVAFVAPKRLGNAVFRNRCKRVLRAAAYECGLPSEDASIIMFATKATHGASSVEVAYALSQLLRKAGVRCDGD</sequence>
<dbReference type="Pfam" id="PF00825">
    <property type="entry name" value="Ribonuclease_P"/>
    <property type="match status" value="1"/>
</dbReference>